<feature type="signal peptide" evidence="1">
    <location>
        <begin position="1"/>
        <end position="23"/>
    </location>
</feature>
<protein>
    <recommendedName>
        <fullName evidence="2">Intracellular proteinase inhibitor BsuPI domain-containing protein</fullName>
    </recommendedName>
</protein>
<dbReference type="InterPro" id="IPR038144">
    <property type="entry name" value="IPI"/>
</dbReference>
<dbReference type="EMBL" id="JAFELM010000043">
    <property type="protein sequence ID" value="MBM6619563.1"/>
    <property type="molecule type" value="Genomic_DNA"/>
</dbReference>
<dbReference type="RefSeq" id="WP_204205036.1">
    <property type="nucleotide sequence ID" value="NZ_JAFELM010000043.1"/>
</dbReference>
<keyword evidence="1" id="KW-0732">Signal</keyword>
<feature type="chain" id="PRO_5046031022" description="Intracellular proteinase inhibitor BsuPI domain-containing protein" evidence="1">
    <location>
        <begin position="24"/>
        <end position="301"/>
    </location>
</feature>
<comment type="caution">
    <text evidence="3">The sequence shown here is derived from an EMBL/GenBank/DDBJ whole genome shotgun (WGS) entry which is preliminary data.</text>
</comment>
<organism evidence="3 4">
    <name type="scientific">Bacillus suaedaesalsae</name>
    <dbReference type="NCBI Taxonomy" id="2810349"/>
    <lineage>
        <taxon>Bacteria</taxon>
        <taxon>Bacillati</taxon>
        <taxon>Bacillota</taxon>
        <taxon>Bacilli</taxon>
        <taxon>Bacillales</taxon>
        <taxon>Bacillaceae</taxon>
        <taxon>Bacillus</taxon>
    </lineage>
</organism>
<name>A0ABS2DM82_9BACI</name>
<evidence type="ECO:0000313" key="4">
    <source>
        <dbReference type="Proteomes" id="UP001518925"/>
    </source>
</evidence>
<proteinExistence type="predicted"/>
<dbReference type="PROSITE" id="PS51257">
    <property type="entry name" value="PROKAR_LIPOPROTEIN"/>
    <property type="match status" value="1"/>
</dbReference>
<reference evidence="3 4" key="1">
    <citation type="submission" date="2021-02" db="EMBL/GenBank/DDBJ databases">
        <title>Bacillus sp. RD4P76, an endophyte from a halophyte.</title>
        <authorList>
            <person name="Sun J.-Q."/>
        </authorList>
    </citation>
    <scope>NUCLEOTIDE SEQUENCE [LARGE SCALE GENOMIC DNA]</scope>
    <source>
        <strain evidence="3 4">RD4P76</strain>
    </source>
</reference>
<gene>
    <name evidence="3" type="ORF">JR050_18025</name>
</gene>
<dbReference type="Proteomes" id="UP001518925">
    <property type="component" value="Unassembled WGS sequence"/>
</dbReference>
<accession>A0ABS2DM82</accession>
<evidence type="ECO:0000313" key="3">
    <source>
        <dbReference type="EMBL" id="MBM6619563.1"/>
    </source>
</evidence>
<dbReference type="Gene3D" id="2.60.40.2360">
    <property type="entry name" value="Intracellular proteinase inhibitor BsuPI"/>
    <property type="match status" value="1"/>
</dbReference>
<dbReference type="Pfam" id="PF12690">
    <property type="entry name" value="BsuPI"/>
    <property type="match status" value="1"/>
</dbReference>
<dbReference type="InterPro" id="IPR020481">
    <property type="entry name" value="Intracell_prot_inh_BsuPI"/>
</dbReference>
<evidence type="ECO:0000259" key="2">
    <source>
        <dbReference type="Pfam" id="PF12690"/>
    </source>
</evidence>
<sequence length="301" mass="34921">MSQTKIHIFLIATSFLLMSGCIAKETNKEKVPMSEKEQQVLLQPYLELKEQPGGEISVIYKATNKSKKDQKLSFTSGLKADAILYDKNETKLSQYSDNILSTQALQEVTLKPEESIEQQFIFENIPNGEYVVEAFLTGNEQQVKARMVLTVQENTVTLGSDPVILTNSVLEIDKNLLDTYNQIKESNNPDALANLEPFQVFQLYMYTQADQDFKTLYQYYFTNSDQVDLDTFVKESKIKTNVQNIEHFIRKLNEIREFNVVKTEIDRAYVEFTLPGEQDIFQFKLQQDENKIWRVLWMSLQ</sequence>
<evidence type="ECO:0000256" key="1">
    <source>
        <dbReference type="SAM" id="SignalP"/>
    </source>
</evidence>
<feature type="domain" description="Intracellular proteinase inhibitor BsuPI" evidence="2">
    <location>
        <begin position="50"/>
        <end position="140"/>
    </location>
</feature>
<keyword evidence="4" id="KW-1185">Reference proteome</keyword>